<dbReference type="EMBL" id="JAUZVY010000006">
    <property type="protein sequence ID" value="MDP4530123.1"/>
    <property type="molecule type" value="Genomic_DNA"/>
</dbReference>
<dbReference type="Proteomes" id="UP001236258">
    <property type="component" value="Unassembled WGS sequence"/>
</dbReference>
<comment type="caution">
    <text evidence="2">The sequence shown here is derived from an EMBL/GenBank/DDBJ whole genome shotgun (WGS) entry which is preliminary data.</text>
</comment>
<proteinExistence type="predicted"/>
<organism evidence="2 3">
    <name type="scientific">Alkalimonas delamerensis</name>
    <dbReference type="NCBI Taxonomy" id="265981"/>
    <lineage>
        <taxon>Bacteria</taxon>
        <taxon>Pseudomonadati</taxon>
        <taxon>Pseudomonadota</taxon>
        <taxon>Gammaproteobacteria</taxon>
        <taxon>Alkalimonas</taxon>
    </lineage>
</organism>
<reference evidence="2 3" key="1">
    <citation type="submission" date="2023-08" db="EMBL/GenBank/DDBJ databases">
        <authorList>
            <person name="Joshi A."/>
            <person name="Thite S."/>
        </authorList>
    </citation>
    <scope>NUCLEOTIDE SEQUENCE [LARGE SCALE GENOMIC DNA]</scope>
    <source>
        <strain evidence="2 3">1E1</strain>
    </source>
</reference>
<evidence type="ECO:0000313" key="2">
    <source>
        <dbReference type="EMBL" id="MDP4530123.1"/>
    </source>
</evidence>
<gene>
    <name evidence="2" type="ORF">Q3O59_13930</name>
</gene>
<dbReference type="InterPro" id="IPR029058">
    <property type="entry name" value="AB_hydrolase_fold"/>
</dbReference>
<dbReference type="Pfam" id="PF19878">
    <property type="entry name" value="DUF6351"/>
    <property type="match status" value="1"/>
</dbReference>
<evidence type="ECO:0000259" key="1">
    <source>
        <dbReference type="Pfam" id="PF19878"/>
    </source>
</evidence>
<accession>A0ABT9GT31</accession>
<dbReference type="Gene3D" id="3.40.50.1820">
    <property type="entry name" value="alpha/beta hydrolase"/>
    <property type="match status" value="1"/>
</dbReference>
<protein>
    <submittedName>
        <fullName evidence="2">DUF6351 family protein</fullName>
    </submittedName>
</protein>
<dbReference type="InterPro" id="IPR045556">
    <property type="entry name" value="DUF6351"/>
</dbReference>
<evidence type="ECO:0000313" key="3">
    <source>
        <dbReference type="Proteomes" id="UP001236258"/>
    </source>
</evidence>
<dbReference type="SUPFAM" id="SSF53474">
    <property type="entry name" value="alpha/beta-Hydrolases"/>
    <property type="match status" value="1"/>
</dbReference>
<keyword evidence="3" id="KW-1185">Reference proteome</keyword>
<sequence>MRLLKWLLLLALVLVLVFFWPRSEIPQSLFEPHPVLAIPPERAGSLLAVTDFIARTERPADLYPYPVPLGDVGPSTPLFSGPKQYPFYCGWHRMGIEPPLVDNEQGYGVAIYADDDTLLGYSKDCLHPSRLLWYRLGVDGSVLPYQGGDLAAGELLLRVELGTIQRYFYLVVMPVTAKEYPLRTGQSQWNQKLIYQFHGGVGIGFRQGDLRIERMVQRRSAQLRQGYAVISSSANRTSHSYHFLRAEEVARQLKQHFISLYGEPEMTIGIGGSGGGIAQYLLAQNTPGLLDAAIAQYSYPDMLSQVIYALDCDLLHNYYYFTAEDKAFWQPWQHRQWLEGLSTVPDQQVRHRNAISAAQLLAGLKPTPMQGATQCINAWFGLSSVVHNPRQGRLRPFVAPELLQQQHWSYWEDLVDIYGRDEHGFAHSLWDNVGVPYGLLALRAGQISPEQFIALNARIGSWLPQHRMQAERGRFIPRLDTPIWLSAFGRHNMTEPRVTDSGLAVAPRYRANREAIERAYRYGQLFIGELAIPVVDLRHYLDPVLDMHHLQPSFMARERLQQRGNDHWQRIWVSHPDYTPEREAFAAVVDWVRHGEAPASVSDRCFAGDGKVLAQGDDVWASAGACQQIYPALSNSRQQAGAPSHGLLLQCALIPVQQAIARGDFGRVDMTPWLAELKQIFPDGLCDYQQPDLGYPPDWHDEGISSPIEPWLH</sequence>
<dbReference type="RefSeq" id="WP_305946163.1">
    <property type="nucleotide sequence ID" value="NZ_JAUZVY010000006.1"/>
</dbReference>
<name>A0ABT9GT31_9GAMM</name>
<feature type="domain" description="DUF6351" evidence="1">
    <location>
        <begin position="75"/>
        <end position="694"/>
    </location>
</feature>